<dbReference type="KEGG" id="dpt:Deipr_2119"/>
<dbReference type="InterPro" id="IPR039422">
    <property type="entry name" value="MarR/SlyA-like"/>
</dbReference>
<geneLocation type="plasmid" evidence="2 3">
    <name>pDEIPR01</name>
</geneLocation>
<organism evidence="2 3">
    <name type="scientific">Deinococcus proteolyticus (strain ATCC 35074 / DSM 20540 / JCM 6276 / NBRC 101906 / NCIMB 13154 / VKM Ac-1939 / CCM 2703 / MRP)</name>
    <dbReference type="NCBI Taxonomy" id="693977"/>
    <lineage>
        <taxon>Bacteria</taxon>
        <taxon>Thermotogati</taxon>
        <taxon>Deinococcota</taxon>
        <taxon>Deinococci</taxon>
        <taxon>Deinococcales</taxon>
        <taxon>Deinococcaceae</taxon>
        <taxon>Deinococcus</taxon>
    </lineage>
</organism>
<dbReference type="Pfam" id="PF12802">
    <property type="entry name" value="MarR_2"/>
    <property type="match status" value="1"/>
</dbReference>
<dbReference type="GO" id="GO:0006950">
    <property type="term" value="P:response to stress"/>
    <property type="evidence" value="ECO:0007669"/>
    <property type="project" value="TreeGrafter"/>
</dbReference>
<keyword evidence="2" id="KW-0614">Plasmid</keyword>
<evidence type="ECO:0000313" key="2">
    <source>
        <dbReference type="EMBL" id="ADY27249.1"/>
    </source>
</evidence>
<dbReference type="InterPro" id="IPR036388">
    <property type="entry name" value="WH-like_DNA-bd_sf"/>
</dbReference>
<evidence type="ECO:0000313" key="3">
    <source>
        <dbReference type="Proteomes" id="UP000007718"/>
    </source>
</evidence>
<protein>
    <submittedName>
        <fullName evidence="2">Regulatory protein MarR</fullName>
    </submittedName>
</protein>
<keyword evidence="3" id="KW-1185">Reference proteome</keyword>
<name>F0RQ47_DEIPM</name>
<reference evidence="2 3" key="1">
    <citation type="submission" date="2011-02" db="EMBL/GenBank/DDBJ databases">
        <title>The complete sequence of plasmid1 of Deinococcus proteolyticus DSM 20540.</title>
        <authorList>
            <consortium name="US DOE Joint Genome Institute (JGI-PGF)"/>
            <person name="Lucas S."/>
            <person name="Copeland A."/>
            <person name="Lapidus A."/>
            <person name="Bruce D."/>
            <person name="Goodwin L."/>
            <person name="Pitluck S."/>
            <person name="Kyrpides N."/>
            <person name="Mavromatis K."/>
            <person name="Pagani I."/>
            <person name="Ivanova N."/>
            <person name="Ovchinnikova G."/>
            <person name="Zeytun A."/>
            <person name="Detter J.C."/>
            <person name="Han C."/>
            <person name="Land M."/>
            <person name="Hauser L."/>
            <person name="Markowitz V."/>
            <person name="Cheng J.-F."/>
            <person name="Hugenholtz P."/>
            <person name="Woyke T."/>
            <person name="Wu D."/>
            <person name="Pukall R."/>
            <person name="Steenblock K."/>
            <person name="Brambilla E."/>
            <person name="Klenk H.-P."/>
            <person name="Eisen J.A."/>
        </authorList>
    </citation>
    <scope>NUCLEOTIDE SEQUENCE [LARGE SCALE GENOMIC DNA]</scope>
    <source>
        <strain evidence="3">ATCC 35074 / DSM 20540 / JCM 6276 / NBRC 101906 / NCIMB 13154 / VKM Ac-1939 / CCM 2703 / MRP</strain>
        <plasmid evidence="3">Plasmid pDEIPR01</plasmid>
    </source>
</reference>
<dbReference type="InterPro" id="IPR000835">
    <property type="entry name" value="HTH_MarR-typ"/>
</dbReference>
<proteinExistence type="predicted"/>
<sequence>MSSPRSSAPESPLAPAQLQDAQILRFLGGLWQLNRRLKADVLPLLTPLGLDLRLYFILLTIRRGQVHPKTIAAALDFPASLLSRYLDQLRTLGFVERQLDPADSRRIVLHVTPAGHQALESAMDAIKHNTRERLGQLEPGRLSALIDAIEVLSDLNLTSHPGQLPSKEQP</sequence>
<dbReference type="PANTHER" id="PTHR33164">
    <property type="entry name" value="TRANSCRIPTIONAL REGULATOR, MARR FAMILY"/>
    <property type="match status" value="1"/>
</dbReference>
<dbReference type="PROSITE" id="PS50995">
    <property type="entry name" value="HTH_MARR_2"/>
    <property type="match status" value="1"/>
</dbReference>
<gene>
    <name evidence="2" type="ordered locus">Deipr_2119</name>
</gene>
<dbReference type="RefSeq" id="WP_013622981.1">
    <property type="nucleotide sequence ID" value="NC_015169.1"/>
</dbReference>
<dbReference type="SMART" id="SM00347">
    <property type="entry name" value="HTH_MARR"/>
    <property type="match status" value="1"/>
</dbReference>
<dbReference type="AlphaFoldDB" id="F0RQ47"/>
<dbReference type="SUPFAM" id="SSF46785">
    <property type="entry name" value="Winged helix' DNA-binding domain"/>
    <property type="match status" value="1"/>
</dbReference>
<dbReference type="Proteomes" id="UP000007718">
    <property type="component" value="Plasmid pDEIPR01"/>
</dbReference>
<dbReference type="PANTHER" id="PTHR33164:SF43">
    <property type="entry name" value="HTH-TYPE TRANSCRIPTIONAL REPRESSOR YETL"/>
    <property type="match status" value="1"/>
</dbReference>
<dbReference type="InterPro" id="IPR036390">
    <property type="entry name" value="WH_DNA-bd_sf"/>
</dbReference>
<dbReference type="HOGENOM" id="CLU_083287_27_8_0"/>
<evidence type="ECO:0000259" key="1">
    <source>
        <dbReference type="PROSITE" id="PS50995"/>
    </source>
</evidence>
<dbReference type="Gene3D" id="1.10.10.10">
    <property type="entry name" value="Winged helix-like DNA-binding domain superfamily/Winged helix DNA-binding domain"/>
    <property type="match status" value="1"/>
</dbReference>
<dbReference type="OrthoDB" id="70940at2"/>
<feature type="domain" description="HTH marR-type" evidence="1">
    <location>
        <begin position="23"/>
        <end position="154"/>
    </location>
</feature>
<accession>F0RQ47</accession>
<dbReference type="GO" id="GO:0003700">
    <property type="term" value="F:DNA-binding transcription factor activity"/>
    <property type="evidence" value="ECO:0007669"/>
    <property type="project" value="InterPro"/>
</dbReference>
<dbReference type="EMBL" id="CP002537">
    <property type="protein sequence ID" value="ADY27249.1"/>
    <property type="molecule type" value="Genomic_DNA"/>
</dbReference>